<evidence type="ECO:0000313" key="1">
    <source>
        <dbReference type="EMBL" id="KAK9838619.1"/>
    </source>
</evidence>
<dbReference type="AlphaFoldDB" id="A0AAW1RXE2"/>
<evidence type="ECO:0000313" key="2">
    <source>
        <dbReference type="Proteomes" id="UP001485043"/>
    </source>
</evidence>
<evidence type="ECO:0008006" key="3">
    <source>
        <dbReference type="Google" id="ProtNLM"/>
    </source>
</evidence>
<organism evidence="1 2">
    <name type="scientific">Apatococcus fuscideae</name>
    <dbReference type="NCBI Taxonomy" id="2026836"/>
    <lineage>
        <taxon>Eukaryota</taxon>
        <taxon>Viridiplantae</taxon>
        <taxon>Chlorophyta</taxon>
        <taxon>core chlorophytes</taxon>
        <taxon>Trebouxiophyceae</taxon>
        <taxon>Chlorellales</taxon>
        <taxon>Chlorellaceae</taxon>
        <taxon>Apatococcus</taxon>
    </lineage>
</organism>
<comment type="caution">
    <text evidence="1">The sequence shown here is derived from an EMBL/GenBank/DDBJ whole genome shotgun (WGS) entry which is preliminary data.</text>
</comment>
<sequence length="151" mass="16513">MAGQAPCNQPQLLDVGLQEPFLAYVLPALSGAQVARLKATSRPLRDLGMARRLPGIQSTSPCCRLTSKCLGAALRRFRMRSGPKQQRGRRCVRRSLIGSAIKMWPYTLESGPAWETTMLEAPARNPQTSTTLRQLIWSPVGAPAGCLEPSR</sequence>
<proteinExistence type="predicted"/>
<dbReference type="Proteomes" id="UP001485043">
    <property type="component" value="Unassembled WGS sequence"/>
</dbReference>
<keyword evidence="2" id="KW-1185">Reference proteome</keyword>
<gene>
    <name evidence="1" type="ORF">WJX84_003712</name>
</gene>
<dbReference type="EMBL" id="JALJOV010001880">
    <property type="protein sequence ID" value="KAK9838619.1"/>
    <property type="molecule type" value="Genomic_DNA"/>
</dbReference>
<accession>A0AAW1RXE2</accession>
<protein>
    <recommendedName>
        <fullName evidence="3">F-box domain-containing protein</fullName>
    </recommendedName>
</protein>
<reference evidence="1 2" key="1">
    <citation type="journal article" date="2024" name="Nat. Commun.">
        <title>Phylogenomics reveals the evolutionary origins of lichenization in chlorophyte algae.</title>
        <authorList>
            <person name="Puginier C."/>
            <person name="Libourel C."/>
            <person name="Otte J."/>
            <person name="Skaloud P."/>
            <person name="Haon M."/>
            <person name="Grisel S."/>
            <person name="Petersen M."/>
            <person name="Berrin J.G."/>
            <person name="Delaux P.M."/>
            <person name="Dal Grande F."/>
            <person name="Keller J."/>
        </authorList>
    </citation>
    <scope>NUCLEOTIDE SEQUENCE [LARGE SCALE GENOMIC DNA]</scope>
    <source>
        <strain evidence="1 2">SAG 2523</strain>
    </source>
</reference>
<name>A0AAW1RXE2_9CHLO</name>